<gene>
    <name evidence="1" type="ORF">CINC_LOCUS6236</name>
</gene>
<accession>A0A9N8KZ81</accession>
<keyword evidence="2" id="KW-1185">Reference proteome</keyword>
<sequence length="112" mass="12428">MLLNQNSVYSLIRNKSETKTKYFVISINGGESVQKAADQANLCMNQASPLITEGVDQSSCIALVPEPPDVPSAPIPNGHLLVLLERKFNNAQVQTRNHYQDVRNPEHRNSTL</sequence>
<reference evidence="1" key="1">
    <citation type="submission" date="2021-12" db="EMBL/GenBank/DDBJ databases">
        <authorList>
            <person name="King R."/>
        </authorList>
    </citation>
    <scope>NUCLEOTIDE SEQUENCE</scope>
</reference>
<organism evidence="1 2">
    <name type="scientific">Chrysodeixis includens</name>
    <name type="common">Soybean looper</name>
    <name type="synonym">Pseudoplusia includens</name>
    <dbReference type="NCBI Taxonomy" id="689277"/>
    <lineage>
        <taxon>Eukaryota</taxon>
        <taxon>Metazoa</taxon>
        <taxon>Ecdysozoa</taxon>
        <taxon>Arthropoda</taxon>
        <taxon>Hexapoda</taxon>
        <taxon>Insecta</taxon>
        <taxon>Pterygota</taxon>
        <taxon>Neoptera</taxon>
        <taxon>Endopterygota</taxon>
        <taxon>Lepidoptera</taxon>
        <taxon>Glossata</taxon>
        <taxon>Ditrysia</taxon>
        <taxon>Noctuoidea</taxon>
        <taxon>Noctuidae</taxon>
        <taxon>Plusiinae</taxon>
        <taxon>Chrysodeixis</taxon>
    </lineage>
</organism>
<proteinExistence type="predicted"/>
<dbReference type="Proteomes" id="UP001154114">
    <property type="component" value="Chromosome 20"/>
</dbReference>
<name>A0A9N8KZ81_CHRIL</name>
<evidence type="ECO:0000313" key="1">
    <source>
        <dbReference type="EMBL" id="CAD0203925.1"/>
    </source>
</evidence>
<protein>
    <submittedName>
        <fullName evidence="1">Uncharacterized protein</fullName>
    </submittedName>
</protein>
<dbReference type="AlphaFoldDB" id="A0A9N8KZ81"/>
<dbReference type="EMBL" id="LR824023">
    <property type="protein sequence ID" value="CAD0203925.1"/>
    <property type="molecule type" value="Genomic_DNA"/>
</dbReference>
<evidence type="ECO:0000313" key="2">
    <source>
        <dbReference type="Proteomes" id="UP001154114"/>
    </source>
</evidence>